<evidence type="ECO:0000313" key="2">
    <source>
        <dbReference type="EMBL" id="PIO67390.1"/>
    </source>
</evidence>
<keyword evidence="3" id="KW-1185">Reference proteome</keyword>
<dbReference type="InterPro" id="IPR050111">
    <property type="entry name" value="C-type_lectin/snaclec_domain"/>
</dbReference>
<proteinExistence type="predicted"/>
<dbReference type="InterPro" id="IPR001304">
    <property type="entry name" value="C-type_lectin-like"/>
</dbReference>
<dbReference type="SMART" id="SM00034">
    <property type="entry name" value="CLECT"/>
    <property type="match status" value="1"/>
</dbReference>
<dbReference type="Proteomes" id="UP000230423">
    <property type="component" value="Unassembled WGS sequence"/>
</dbReference>
<evidence type="ECO:0000313" key="3">
    <source>
        <dbReference type="Proteomes" id="UP000230423"/>
    </source>
</evidence>
<feature type="domain" description="C-type lectin" evidence="1">
    <location>
        <begin position="1"/>
        <end position="122"/>
    </location>
</feature>
<evidence type="ECO:0000259" key="1">
    <source>
        <dbReference type="PROSITE" id="PS50041"/>
    </source>
</evidence>
<sequence length="148" mass="17359">YVKKRATWQQAERECRRKGATLASVHSSSENEFIYRLTKNYAEAGLSPYNTLWLGRIKPKPGGGGYMWHDGSTFNYTKWAYQHPNNLESGDNCIAFYNRRLNCENEYQYFKRWIDLCCDKKLREGFVCKKFYESDLSYFAPLATLATT</sequence>
<dbReference type="PROSITE" id="PS50041">
    <property type="entry name" value="C_TYPE_LECTIN_2"/>
    <property type="match status" value="1"/>
</dbReference>
<dbReference type="InterPro" id="IPR016187">
    <property type="entry name" value="CTDL_fold"/>
</dbReference>
<name>A0A2G9UD62_TELCI</name>
<accession>A0A2G9UD62</accession>
<dbReference type="PANTHER" id="PTHR22803">
    <property type="entry name" value="MANNOSE, PHOSPHOLIPASE, LECTIN RECEPTOR RELATED"/>
    <property type="match status" value="1"/>
</dbReference>
<dbReference type="SUPFAM" id="SSF56436">
    <property type="entry name" value="C-type lectin-like"/>
    <property type="match status" value="1"/>
</dbReference>
<dbReference type="AlphaFoldDB" id="A0A2G9UD62"/>
<dbReference type="Gene3D" id="3.10.100.10">
    <property type="entry name" value="Mannose-Binding Protein A, subunit A"/>
    <property type="match status" value="1"/>
</dbReference>
<reference evidence="2 3" key="1">
    <citation type="submission" date="2015-09" db="EMBL/GenBank/DDBJ databases">
        <title>Draft genome of the parasitic nematode Teladorsagia circumcincta isolate WARC Sus (inbred).</title>
        <authorList>
            <person name="Mitreva M."/>
        </authorList>
    </citation>
    <scope>NUCLEOTIDE SEQUENCE [LARGE SCALE GENOMIC DNA]</scope>
    <source>
        <strain evidence="2 3">S</strain>
    </source>
</reference>
<dbReference type="CDD" id="cd00037">
    <property type="entry name" value="CLECT"/>
    <property type="match status" value="1"/>
</dbReference>
<dbReference type="OrthoDB" id="431034at2759"/>
<feature type="non-terminal residue" evidence="2">
    <location>
        <position position="1"/>
    </location>
</feature>
<dbReference type="EMBL" id="KZ347625">
    <property type="protein sequence ID" value="PIO67390.1"/>
    <property type="molecule type" value="Genomic_DNA"/>
</dbReference>
<protein>
    <submittedName>
        <fullName evidence="2">Lectin C-type domain protein</fullName>
    </submittedName>
</protein>
<gene>
    <name evidence="2" type="ORF">TELCIR_10859</name>
</gene>
<dbReference type="Pfam" id="PF00059">
    <property type="entry name" value="Lectin_C"/>
    <property type="match status" value="1"/>
</dbReference>
<organism evidence="2 3">
    <name type="scientific">Teladorsagia circumcincta</name>
    <name type="common">Brown stomach worm</name>
    <name type="synonym">Ostertagia circumcincta</name>
    <dbReference type="NCBI Taxonomy" id="45464"/>
    <lineage>
        <taxon>Eukaryota</taxon>
        <taxon>Metazoa</taxon>
        <taxon>Ecdysozoa</taxon>
        <taxon>Nematoda</taxon>
        <taxon>Chromadorea</taxon>
        <taxon>Rhabditida</taxon>
        <taxon>Rhabditina</taxon>
        <taxon>Rhabditomorpha</taxon>
        <taxon>Strongyloidea</taxon>
        <taxon>Trichostrongylidae</taxon>
        <taxon>Teladorsagia</taxon>
    </lineage>
</organism>
<dbReference type="InterPro" id="IPR016186">
    <property type="entry name" value="C-type_lectin-like/link_sf"/>
</dbReference>